<dbReference type="Proteomes" id="UP000799118">
    <property type="component" value="Unassembled WGS sequence"/>
</dbReference>
<protein>
    <submittedName>
        <fullName evidence="2">Uncharacterized protein</fullName>
    </submittedName>
</protein>
<name>A0A6A4GRB4_9AGAR</name>
<sequence length="80" mass="8875">MRPIAPVFVGSFDSTDLYRHPQALPLPIPSQPPSPPSHSPEKTPSQDASLIPFRVCKHYTVIRDVKFDSGRNGDEKTCTD</sequence>
<evidence type="ECO:0000256" key="1">
    <source>
        <dbReference type="SAM" id="MobiDB-lite"/>
    </source>
</evidence>
<proteinExistence type="predicted"/>
<evidence type="ECO:0000313" key="2">
    <source>
        <dbReference type="EMBL" id="KAE9387785.1"/>
    </source>
</evidence>
<feature type="region of interest" description="Disordered" evidence="1">
    <location>
        <begin position="20"/>
        <end position="47"/>
    </location>
</feature>
<dbReference type="AlphaFoldDB" id="A0A6A4GRB4"/>
<evidence type="ECO:0000313" key="3">
    <source>
        <dbReference type="Proteomes" id="UP000799118"/>
    </source>
</evidence>
<keyword evidence="3" id="KW-1185">Reference proteome</keyword>
<dbReference type="EMBL" id="ML769781">
    <property type="protein sequence ID" value="KAE9387785.1"/>
    <property type="molecule type" value="Genomic_DNA"/>
</dbReference>
<feature type="compositionally biased region" description="Pro residues" evidence="1">
    <location>
        <begin position="24"/>
        <end position="38"/>
    </location>
</feature>
<gene>
    <name evidence="2" type="ORF">BT96DRAFT_927425</name>
</gene>
<feature type="non-terminal residue" evidence="2">
    <location>
        <position position="80"/>
    </location>
</feature>
<organism evidence="2 3">
    <name type="scientific">Gymnopus androsaceus JB14</name>
    <dbReference type="NCBI Taxonomy" id="1447944"/>
    <lineage>
        <taxon>Eukaryota</taxon>
        <taxon>Fungi</taxon>
        <taxon>Dikarya</taxon>
        <taxon>Basidiomycota</taxon>
        <taxon>Agaricomycotina</taxon>
        <taxon>Agaricomycetes</taxon>
        <taxon>Agaricomycetidae</taxon>
        <taxon>Agaricales</taxon>
        <taxon>Marasmiineae</taxon>
        <taxon>Omphalotaceae</taxon>
        <taxon>Gymnopus</taxon>
    </lineage>
</organism>
<accession>A0A6A4GRB4</accession>
<reference evidence="2" key="1">
    <citation type="journal article" date="2019" name="Environ. Microbiol.">
        <title>Fungal ecological strategies reflected in gene transcription - a case study of two litter decomposers.</title>
        <authorList>
            <person name="Barbi F."/>
            <person name="Kohler A."/>
            <person name="Barry K."/>
            <person name="Baskaran P."/>
            <person name="Daum C."/>
            <person name="Fauchery L."/>
            <person name="Ihrmark K."/>
            <person name="Kuo A."/>
            <person name="LaButti K."/>
            <person name="Lipzen A."/>
            <person name="Morin E."/>
            <person name="Grigoriev I.V."/>
            <person name="Henrissat B."/>
            <person name="Lindahl B."/>
            <person name="Martin F."/>
        </authorList>
    </citation>
    <scope>NUCLEOTIDE SEQUENCE</scope>
    <source>
        <strain evidence="2">JB14</strain>
    </source>
</reference>